<keyword evidence="4" id="KW-0804">Transcription</keyword>
<protein>
    <submittedName>
        <fullName evidence="10">Uncharacterized protein</fullName>
    </submittedName>
</protein>
<dbReference type="PANTHER" id="PTHR45879:SF3">
    <property type="entry name" value="CYCLIC AMP RESPONSE ELEMENT-BINDING PROTEIN B"/>
    <property type="match status" value="1"/>
</dbReference>
<name>A0A7M7L015_VARDE</name>
<evidence type="ECO:0000313" key="11">
    <source>
        <dbReference type="Proteomes" id="UP000594260"/>
    </source>
</evidence>
<evidence type="ECO:0000256" key="3">
    <source>
        <dbReference type="ARBA" id="ARBA00023125"/>
    </source>
</evidence>
<dbReference type="InterPro" id="IPR004827">
    <property type="entry name" value="bZIP"/>
</dbReference>
<dbReference type="PROSITE" id="PS50217">
    <property type="entry name" value="BZIP"/>
    <property type="match status" value="1"/>
</dbReference>
<dbReference type="InterPro" id="IPR001630">
    <property type="entry name" value="Leuzip_CREB"/>
</dbReference>
<dbReference type="PROSITE" id="PS50953">
    <property type="entry name" value="KID"/>
    <property type="match status" value="1"/>
</dbReference>
<feature type="domain" description="BZIP" evidence="8">
    <location>
        <begin position="333"/>
        <end position="384"/>
    </location>
</feature>
<evidence type="ECO:0000256" key="7">
    <source>
        <dbReference type="SAM" id="MobiDB-lite"/>
    </source>
</evidence>
<proteinExistence type="predicted"/>
<dbReference type="SMART" id="SM00338">
    <property type="entry name" value="BRLZ"/>
    <property type="match status" value="1"/>
</dbReference>
<dbReference type="AlphaFoldDB" id="A0A7M7L015"/>
<feature type="compositionally biased region" description="Gly residues" evidence="7">
    <location>
        <begin position="166"/>
        <end position="176"/>
    </location>
</feature>
<evidence type="ECO:0000313" key="10">
    <source>
        <dbReference type="EnsemblMetazoa" id="XP_022673177"/>
    </source>
</evidence>
<evidence type="ECO:0000259" key="8">
    <source>
        <dbReference type="PROSITE" id="PS50217"/>
    </source>
</evidence>
<dbReference type="PRINTS" id="PR00041">
    <property type="entry name" value="LEUZIPPRCREB"/>
</dbReference>
<dbReference type="GO" id="GO:0000981">
    <property type="term" value="F:DNA-binding transcription factor activity, RNA polymerase II-specific"/>
    <property type="evidence" value="ECO:0007669"/>
    <property type="project" value="TreeGrafter"/>
</dbReference>
<keyword evidence="3" id="KW-0238">DNA-binding</keyword>
<dbReference type="EnsemblMetazoa" id="XM_022817442">
    <property type="protein sequence ID" value="XP_022673177"/>
    <property type="gene ID" value="LOC111255458"/>
</dbReference>
<dbReference type="PROSITE" id="PS00036">
    <property type="entry name" value="BZIP_BASIC"/>
    <property type="match status" value="1"/>
</dbReference>
<sequence length="394" mass="41003">MQEQTHQLKMEVLPQGGDSAAGGQRTSLGQTGPPGGPGGPTATSTATRVSQQAATPQQPTVLFTAPQQGGTQTLALQQANGNVSILHVQLPQSQSVIQPASHAGQVSQAATSVIQATSATGTTIQNLKNPVILVNKGSVIQSAAGGQQLAEDVPVQLVGGVNVLDGGPGGTAGGGQLAEDEGTRKRREVLARRPSYRKIFNELSMPQHHDSAGLTTTIQQVVAGSSSSDKDDTASDSDFQVKPASIHLQTASEFAPGSGGAQYVQYSNDTQLFVPVTVSGVAVSDLQTYQLRPAQVATAAPVVVAAGGVGVGSMGLQTTAGGTQPVTIAEEAARKRELRLLKNREAAKECRRKKKDYIKCLENRVAVLENQNATLIEELKALKDLYCKKSVNDM</sequence>
<evidence type="ECO:0000256" key="4">
    <source>
        <dbReference type="ARBA" id="ARBA00023163"/>
    </source>
</evidence>
<feature type="domain" description="KID" evidence="9">
    <location>
        <begin position="163"/>
        <end position="222"/>
    </location>
</feature>
<dbReference type="RefSeq" id="XP_022673177.1">
    <property type="nucleotide sequence ID" value="XM_022817442.1"/>
</dbReference>
<dbReference type="Gene3D" id="1.20.5.170">
    <property type="match status" value="1"/>
</dbReference>
<dbReference type="Pfam" id="PF00170">
    <property type="entry name" value="bZIP_1"/>
    <property type="match status" value="1"/>
</dbReference>
<keyword evidence="6" id="KW-0175">Coiled coil</keyword>
<feature type="compositionally biased region" description="Polar residues" evidence="7">
    <location>
        <begin position="48"/>
        <end position="57"/>
    </location>
</feature>
<evidence type="ECO:0000256" key="5">
    <source>
        <dbReference type="ARBA" id="ARBA00023242"/>
    </source>
</evidence>
<dbReference type="SUPFAM" id="SSF57959">
    <property type="entry name" value="Leucine zipper domain"/>
    <property type="match status" value="1"/>
</dbReference>
<keyword evidence="5" id="KW-0539">Nucleus</keyword>
<evidence type="ECO:0000256" key="1">
    <source>
        <dbReference type="ARBA" id="ARBA00004123"/>
    </source>
</evidence>
<dbReference type="GeneID" id="111255458"/>
<evidence type="ECO:0000256" key="2">
    <source>
        <dbReference type="ARBA" id="ARBA00023015"/>
    </source>
</evidence>
<dbReference type="InterPro" id="IPR046347">
    <property type="entry name" value="bZIP_sf"/>
</dbReference>
<reference evidence="10" key="1">
    <citation type="submission" date="2021-01" db="UniProtKB">
        <authorList>
            <consortium name="EnsemblMetazoa"/>
        </authorList>
    </citation>
    <scope>IDENTIFICATION</scope>
</reference>
<accession>A0A7M7L015</accession>
<feature type="coiled-coil region" evidence="6">
    <location>
        <begin position="351"/>
        <end position="385"/>
    </location>
</feature>
<dbReference type="Proteomes" id="UP000594260">
    <property type="component" value="Unplaced"/>
</dbReference>
<dbReference type="CDD" id="cd14690">
    <property type="entry name" value="bZIP_CREB1"/>
    <property type="match status" value="1"/>
</dbReference>
<evidence type="ECO:0000256" key="6">
    <source>
        <dbReference type="SAM" id="Coils"/>
    </source>
</evidence>
<feature type="region of interest" description="Disordered" evidence="7">
    <location>
        <begin position="166"/>
        <end position="185"/>
    </location>
</feature>
<dbReference type="Pfam" id="PF02173">
    <property type="entry name" value="pKID"/>
    <property type="match status" value="1"/>
</dbReference>
<dbReference type="GO" id="GO:0005667">
    <property type="term" value="C:transcription regulator complex"/>
    <property type="evidence" value="ECO:0007669"/>
    <property type="project" value="TreeGrafter"/>
</dbReference>
<organism evidence="10 11">
    <name type="scientific">Varroa destructor</name>
    <name type="common">Honeybee mite</name>
    <dbReference type="NCBI Taxonomy" id="109461"/>
    <lineage>
        <taxon>Eukaryota</taxon>
        <taxon>Metazoa</taxon>
        <taxon>Ecdysozoa</taxon>
        <taxon>Arthropoda</taxon>
        <taxon>Chelicerata</taxon>
        <taxon>Arachnida</taxon>
        <taxon>Acari</taxon>
        <taxon>Parasitiformes</taxon>
        <taxon>Mesostigmata</taxon>
        <taxon>Gamasina</taxon>
        <taxon>Dermanyssoidea</taxon>
        <taxon>Varroidae</taxon>
        <taxon>Varroa</taxon>
    </lineage>
</organism>
<dbReference type="GO" id="GO:0000978">
    <property type="term" value="F:RNA polymerase II cis-regulatory region sequence-specific DNA binding"/>
    <property type="evidence" value="ECO:0007669"/>
    <property type="project" value="TreeGrafter"/>
</dbReference>
<feature type="region of interest" description="Disordered" evidence="7">
    <location>
        <begin position="1"/>
        <end position="57"/>
    </location>
</feature>
<dbReference type="PANTHER" id="PTHR45879">
    <property type="entry name" value="CYCLIC AMP RESPONSE ELEMENT-BINDING PROTEIN B"/>
    <property type="match status" value="1"/>
</dbReference>
<dbReference type="GO" id="GO:0005634">
    <property type="term" value="C:nucleus"/>
    <property type="evidence" value="ECO:0007669"/>
    <property type="project" value="UniProtKB-SubCell"/>
</dbReference>
<keyword evidence="2" id="KW-0805">Transcription regulation</keyword>
<evidence type="ECO:0000259" key="9">
    <source>
        <dbReference type="PROSITE" id="PS50953"/>
    </source>
</evidence>
<dbReference type="InterPro" id="IPR003102">
    <property type="entry name" value="CREB1-like_pKID"/>
</dbReference>
<keyword evidence="11" id="KW-1185">Reference proteome</keyword>
<dbReference type="FunFam" id="1.20.5.170:FF:000003">
    <property type="entry name" value="cAMP-responsive element modulator isoform X2"/>
    <property type="match status" value="1"/>
</dbReference>
<comment type="subcellular location">
    <subcellularLocation>
        <location evidence="1">Nucleus</location>
    </subcellularLocation>
</comment>